<organism evidence="1 2">
    <name type="scientific">Polymorphospora lycopeni</name>
    <dbReference type="NCBI Taxonomy" id="3140240"/>
    <lineage>
        <taxon>Bacteria</taxon>
        <taxon>Bacillati</taxon>
        <taxon>Actinomycetota</taxon>
        <taxon>Actinomycetes</taxon>
        <taxon>Micromonosporales</taxon>
        <taxon>Micromonosporaceae</taxon>
        <taxon>Polymorphospora</taxon>
    </lineage>
</organism>
<evidence type="ECO:0000313" key="1">
    <source>
        <dbReference type="EMBL" id="MFB6395025.1"/>
    </source>
</evidence>
<gene>
    <name evidence="1" type="ORF">AAFH96_18205</name>
</gene>
<dbReference type="RefSeq" id="WP_375734984.1">
    <property type="nucleotide sequence ID" value="NZ_JBCGDC010000049.1"/>
</dbReference>
<dbReference type="Pfam" id="PF06224">
    <property type="entry name" value="AlkZ-like"/>
    <property type="match status" value="1"/>
</dbReference>
<protein>
    <submittedName>
        <fullName evidence="1">Crosslink repair DNA glycosylase YcaQ family protein</fullName>
    </submittedName>
</protein>
<accession>A0ABV5CSZ5</accession>
<evidence type="ECO:0000313" key="2">
    <source>
        <dbReference type="Proteomes" id="UP001582793"/>
    </source>
</evidence>
<name>A0ABV5CSZ5_9ACTN</name>
<proteinExistence type="predicted"/>
<sequence length="137" mass="15030">MTDQPIKVTRSRVLAYRVAAQQLDRAGGGDPAALAVLDLGVQDTPYGSARQARDRELLLPDRQRQRQVWRAVAAPGALLVDGEIAGTWRARLANRKRLDVTVTPFEPLSAKVRRKAEVEAERLAAVRGVPDVLLTVD</sequence>
<comment type="caution">
    <text evidence="1">The sequence shown here is derived from an EMBL/GenBank/DDBJ whole genome shotgun (WGS) entry which is preliminary data.</text>
</comment>
<dbReference type="InterPro" id="IPR009351">
    <property type="entry name" value="AlkZ-like"/>
</dbReference>
<dbReference type="EMBL" id="JBCGDC010000049">
    <property type="protein sequence ID" value="MFB6395025.1"/>
    <property type="molecule type" value="Genomic_DNA"/>
</dbReference>
<keyword evidence="2" id="KW-1185">Reference proteome</keyword>
<dbReference type="Proteomes" id="UP001582793">
    <property type="component" value="Unassembled WGS sequence"/>
</dbReference>
<reference evidence="1 2" key="1">
    <citation type="submission" date="2024-04" db="EMBL/GenBank/DDBJ databases">
        <title>Polymorphospora sp. isolated from Baiyangdian Lake in Xiong'an New Area.</title>
        <authorList>
            <person name="Zhang X."/>
            <person name="Liu J."/>
        </authorList>
    </citation>
    <scope>NUCLEOTIDE SEQUENCE [LARGE SCALE GENOMIC DNA]</scope>
    <source>
        <strain evidence="1 2">2-325</strain>
    </source>
</reference>